<reference evidence="4" key="1">
    <citation type="submission" date="2018-05" db="EMBL/GenBank/DDBJ databases">
        <authorList>
            <person name="Lanie J.A."/>
            <person name="Ng W.-L."/>
            <person name="Kazmierczak K.M."/>
            <person name="Andrzejewski T.M."/>
            <person name="Davidsen T.M."/>
            <person name="Wayne K.J."/>
            <person name="Tettelin H."/>
            <person name="Glass J.I."/>
            <person name="Rusch D."/>
            <person name="Podicherti R."/>
            <person name="Tsui H.-C.T."/>
            <person name="Winkler M.E."/>
        </authorList>
    </citation>
    <scope>NUCLEOTIDE SEQUENCE</scope>
</reference>
<feature type="non-terminal residue" evidence="4">
    <location>
        <position position="1"/>
    </location>
</feature>
<evidence type="ECO:0000256" key="2">
    <source>
        <dbReference type="ARBA" id="ARBA00022603"/>
    </source>
</evidence>
<organism evidence="4">
    <name type="scientific">marine metagenome</name>
    <dbReference type="NCBI Taxonomy" id="408172"/>
    <lineage>
        <taxon>unclassified sequences</taxon>
        <taxon>metagenomes</taxon>
        <taxon>ecological metagenomes</taxon>
    </lineage>
</organism>
<name>A0A382EG85_9ZZZZ</name>
<evidence type="ECO:0000256" key="1">
    <source>
        <dbReference type="ARBA" id="ARBA00007137"/>
    </source>
</evidence>
<dbReference type="GO" id="GO:0015948">
    <property type="term" value="P:methanogenesis"/>
    <property type="evidence" value="ECO:0007669"/>
    <property type="project" value="InterPro"/>
</dbReference>
<dbReference type="InterPro" id="IPR010426">
    <property type="entry name" value="MTTB_MeTrfase"/>
</dbReference>
<evidence type="ECO:0000313" key="4">
    <source>
        <dbReference type="EMBL" id="SVB48983.1"/>
    </source>
</evidence>
<comment type="similarity">
    <text evidence="1">Belongs to the trimethylamine methyltransferase family.</text>
</comment>
<accession>A0A382EG85</accession>
<sequence>VHNLGYLSGGRTGSLEMLTLCDEMIGWISKMANGVTVNTDTLALEVIQRAAHNNDYLTDPHTQARFLTENWYPDLSERSDAEAWQNAGGLDMQARVKQKLRDILD</sequence>
<dbReference type="GO" id="GO:0008168">
    <property type="term" value="F:methyltransferase activity"/>
    <property type="evidence" value="ECO:0007669"/>
    <property type="project" value="UniProtKB-KW"/>
</dbReference>
<dbReference type="InterPro" id="IPR038601">
    <property type="entry name" value="MttB-like_sf"/>
</dbReference>
<evidence type="ECO:0000256" key="3">
    <source>
        <dbReference type="ARBA" id="ARBA00022679"/>
    </source>
</evidence>
<gene>
    <name evidence="4" type="ORF">METZ01_LOCUS201837</name>
</gene>
<dbReference type="EMBL" id="UINC01044061">
    <property type="protein sequence ID" value="SVB48983.1"/>
    <property type="molecule type" value="Genomic_DNA"/>
</dbReference>
<evidence type="ECO:0008006" key="5">
    <source>
        <dbReference type="Google" id="ProtNLM"/>
    </source>
</evidence>
<keyword evidence="2" id="KW-0489">Methyltransferase</keyword>
<dbReference type="Pfam" id="PF06253">
    <property type="entry name" value="MTTB"/>
    <property type="match status" value="1"/>
</dbReference>
<proteinExistence type="inferred from homology"/>
<dbReference type="GO" id="GO:0032259">
    <property type="term" value="P:methylation"/>
    <property type="evidence" value="ECO:0007669"/>
    <property type="project" value="UniProtKB-KW"/>
</dbReference>
<protein>
    <recommendedName>
        <fullName evidence="5">Trimethylamine methyltransferase</fullName>
    </recommendedName>
</protein>
<dbReference type="Gene3D" id="3.20.20.480">
    <property type="entry name" value="Trimethylamine methyltransferase-like"/>
    <property type="match status" value="1"/>
</dbReference>
<keyword evidence="3" id="KW-0808">Transferase</keyword>
<dbReference type="AlphaFoldDB" id="A0A382EG85"/>